<feature type="region of interest" description="Disordered" evidence="8">
    <location>
        <begin position="389"/>
        <end position="409"/>
    </location>
</feature>
<name>A0A9P4JG83_9PLEO</name>
<sequence>MAARIKVPPIGSAQWILDERHQANNLVNQEAEDFSFSARNELEWLNEHMRDIFAKEGLNVMEVFKTPGKLRGKTPRTTRKINAERKPLTPIHATNTHNSPAHRSLQKSLQKSAAKSKLHIAQDAENVLRSPAVPKALFKKPQPAKGKAKAQSKQTAKQTATSEERPTTASSAVSTDPIESFPRPAHWAYASSSQDTVPDTQLSYIFSQNQSYETQATNYSQPMQQSFEKRRDTGDSFVSAIEASNKNTSKGGSQDADQMEANEPNTEEKPLETVLVAIPQNVKQNPDEAEAEFQRDDVSESDTVVIHDIHEQEEIALVTSHEGDQDAPEEHEEAPIMSNGGGLNGLPQTTDLASPEPVQDTRGMSEQHNMPPPMAEVMDTVVHNDLHDQMDTDDVRSPSDGSSPVKPLVRKSSLTFASLPAREPLAKKSMGNRVSRTSHVEAVKGRFTGGKSLGGFQHTQATEMHQSDTTEVDNERPDLQREESETTKQHHKTTTQRLHERINMMKQQNESSLRSNHIPASLQSAQPAYPQLRPTEEEPQPKSPVAKKQDMPKTQRIYPDLDVEDDDEDWIAPVKPFTSMTSGRPPLLKAFSTEEPKNAKESEQLPARPLSFPSPMSSTKPMLAEPFQPVPRSNMGSPVRSPVRSVFASNPDQSPFVESTTPIGSPATKRDVDGALSASRSKFYSVLRAAKDKIIGTSAASAQVKLDALTQSPKPQSPIRSIFHNQSSSDDVFSPQCAEKASSSVFSHFRSPSKESNKSAKSVPGSPFRKTRSSTEREKVKERDEKEQKKNDEKLEKMREREQQKATAQFQKEKVAATSRMPAPTRRNAPASDEDQPVSADEMPPPQPKSLLPTGAGQKLRPPRRVAKAPSKELPKAKPQVIRVNLANNRFGQSTNAMAAPPQKESEVPQKSSNETLRPASAQPAATRANRALTAAANKKKEEERKALERKQRAKANEAAAAAAAKDREDKRKAEQERQNKARMERQRKEQEERKARAAAAKQAQEEQVQKAQQLAQQKAENQPRHGLSLYPLAKAPAPRPRGDLAASRPVMQMHTVGEANRSIPIPPINPAKPPKRMFQPDEDEAIPRSTLQRAGQAYQPMEGKRRRTLEEDDDEPQPARAGPSRPSVKAPPIRHSNMRKEIQNKYPTSGYVPVSQMQQSSSMLKTATAHAHFANGKIPFAESSNAGAAYKTPARPGQNMCPPAKSAAKSSPQYPNGENIALPEIMTDSEDEDSENDFNPPSWANSPALRELLTQQQMVDPEQIFGPIAPLQMEQVFPNKERHKRFRDRTSSAYWANDQLTEEDKRKDREARERLVRNGGWQYHPSPAGK</sequence>
<feature type="compositionally biased region" description="Polar residues" evidence="8">
    <location>
        <begin position="886"/>
        <end position="897"/>
    </location>
</feature>
<feature type="region of interest" description="Disordered" evidence="8">
    <location>
        <begin position="709"/>
        <end position="1146"/>
    </location>
</feature>
<dbReference type="GO" id="GO:0007059">
    <property type="term" value="P:chromosome segregation"/>
    <property type="evidence" value="ECO:0007669"/>
    <property type="project" value="UniProtKB-KW"/>
</dbReference>
<feature type="compositionally biased region" description="Polar residues" evidence="8">
    <location>
        <begin position="243"/>
        <end position="256"/>
    </location>
</feature>
<feature type="compositionally biased region" description="Basic and acidic residues" evidence="8">
    <location>
        <begin position="1303"/>
        <end position="1317"/>
    </location>
</feature>
<feature type="compositionally biased region" description="Low complexity" evidence="8">
    <location>
        <begin position="1010"/>
        <end position="1021"/>
    </location>
</feature>
<feature type="region of interest" description="Disordered" evidence="8">
    <location>
        <begin position="1190"/>
        <end position="1267"/>
    </location>
</feature>
<keyword evidence="4" id="KW-0963">Cytoplasm</keyword>
<dbReference type="PANTHER" id="PTHR13142">
    <property type="entry name" value="INNER CENTROMERE PROTEIN"/>
    <property type="match status" value="1"/>
</dbReference>
<dbReference type="Pfam" id="PF03941">
    <property type="entry name" value="INCENP_ARK-bind"/>
    <property type="match status" value="1"/>
</dbReference>
<evidence type="ECO:0000256" key="4">
    <source>
        <dbReference type="ARBA" id="ARBA00022490"/>
    </source>
</evidence>
<evidence type="ECO:0000256" key="7">
    <source>
        <dbReference type="ARBA" id="ARBA00023242"/>
    </source>
</evidence>
<feature type="compositionally biased region" description="Polar residues" evidence="8">
    <location>
        <begin position="505"/>
        <end position="515"/>
    </location>
</feature>
<evidence type="ECO:0000313" key="11">
    <source>
        <dbReference type="Proteomes" id="UP000799536"/>
    </source>
</evidence>
<evidence type="ECO:0000256" key="6">
    <source>
        <dbReference type="ARBA" id="ARBA00023212"/>
    </source>
</evidence>
<dbReference type="InterPro" id="IPR005635">
    <property type="entry name" value="Inner_centromere_prot_ARK-bd"/>
</dbReference>
<evidence type="ECO:0000256" key="3">
    <source>
        <dbReference type="ARBA" id="ARBA00010042"/>
    </source>
</evidence>
<feature type="compositionally biased region" description="Low complexity" evidence="8">
    <location>
        <begin position="925"/>
        <end position="937"/>
    </location>
</feature>
<comment type="similarity">
    <text evidence="3">Belongs to the INCENP family.</text>
</comment>
<feature type="region of interest" description="Disordered" evidence="8">
    <location>
        <begin position="69"/>
        <end position="118"/>
    </location>
</feature>
<feature type="region of interest" description="Disordered" evidence="8">
    <location>
        <begin position="461"/>
        <end position="675"/>
    </location>
</feature>
<keyword evidence="7" id="KW-0539">Nucleus</keyword>
<gene>
    <name evidence="10" type="ORF">GQ43DRAFT_444920</name>
</gene>
<feature type="domain" description="Inner centromere protein ARK-binding" evidence="9">
    <location>
        <begin position="1225"/>
        <end position="1278"/>
    </location>
</feature>
<proteinExistence type="inferred from homology"/>
<feature type="region of interest" description="Disordered" evidence="8">
    <location>
        <begin position="1281"/>
        <end position="1331"/>
    </location>
</feature>
<feature type="compositionally biased region" description="Polar residues" evidence="8">
    <location>
        <begin position="647"/>
        <end position="663"/>
    </location>
</feature>
<evidence type="ECO:0000256" key="2">
    <source>
        <dbReference type="ARBA" id="ARBA00004186"/>
    </source>
</evidence>
<feature type="compositionally biased region" description="Basic and acidic residues" evidence="8">
    <location>
        <begin position="592"/>
        <end position="603"/>
    </location>
</feature>
<feature type="compositionally biased region" description="Basic and acidic residues" evidence="8">
    <location>
        <begin position="773"/>
        <end position="804"/>
    </location>
</feature>
<feature type="compositionally biased region" description="Acidic residues" evidence="8">
    <location>
        <begin position="1228"/>
        <end position="1237"/>
    </location>
</feature>
<feature type="compositionally biased region" description="Low complexity" evidence="8">
    <location>
        <begin position="106"/>
        <end position="115"/>
    </location>
</feature>
<evidence type="ECO:0000256" key="1">
    <source>
        <dbReference type="ARBA" id="ARBA00004123"/>
    </source>
</evidence>
<keyword evidence="11" id="KW-1185">Reference proteome</keyword>
<comment type="subcellular location">
    <subcellularLocation>
        <location evidence="2">Cytoplasm</location>
        <location evidence="2">Cytoskeleton</location>
        <location evidence="2">Spindle</location>
    </subcellularLocation>
    <subcellularLocation>
        <location evidence="1">Nucleus</location>
    </subcellularLocation>
</comment>
<feature type="region of interest" description="Disordered" evidence="8">
    <location>
        <begin position="243"/>
        <end position="268"/>
    </location>
</feature>
<feature type="compositionally biased region" description="Basic and acidic residues" evidence="8">
    <location>
        <begin position="465"/>
        <end position="488"/>
    </location>
</feature>
<protein>
    <recommendedName>
        <fullName evidence="9">Inner centromere protein ARK-binding domain-containing protein</fullName>
    </recommendedName>
</protein>
<dbReference type="GO" id="GO:0005819">
    <property type="term" value="C:spindle"/>
    <property type="evidence" value="ECO:0007669"/>
    <property type="project" value="UniProtKB-SubCell"/>
</dbReference>
<evidence type="ECO:0000256" key="8">
    <source>
        <dbReference type="SAM" id="MobiDB-lite"/>
    </source>
</evidence>
<dbReference type="Proteomes" id="UP000799536">
    <property type="component" value="Unassembled WGS sequence"/>
</dbReference>
<accession>A0A9P4JG83</accession>
<dbReference type="EMBL" id="ML994345">
    <property type="protein sequence ID" value="KAF2196669.1"/>
    <property type="molecule type" value="Genomic_DNA"/>
</dbReference>
<feature type="compositionally biased region" description="Basic and acidic residues" evidence="8">
    <location>
        <begin position="965"/>
        <end position="996"/>
    </location>
</feature>
<feature type="compositionally biased region" description="Basic and acidic residues" evidence="8">
    <location>
        <begin position="939"/>
        <end position="951"/>
    </location>
</feature>
<feature type="compositionally biased region" description="Polar residues" evidence="8">
    <location>
        <begin position="92"/>
        <end position="101"/>
    </location>
</feature>
<evidence type="ECO:0000259" key="9">
    <source>
        <dbReference type="Pfam" id="PF03941"/>
    </source>
</evidence>
<dbReference type="GO" id="GO:0005634">
    <property type="term" value="C:nucleus"/>
    <property type="evidence" value="ECO:0007669"/>
    <property type="project" value="UniProtKB-SubCell"/>
</dbReference>
<keyword evidence="5" id="KW-0159">Chromosome partition</keyword>
<organism evidence="10 11">
    <name type="scientific">Delitschia confertaspora ATCC 74209</name>
    <dbReference type="NCBI Taxonomy" id="1513339"/>
    <lineage>
        <taxon>Eukaryota</taxon>
        <taxon>Fungi</taxon>
        <taxon>Dikarya</taxon>
        <taxon>Ascomycota</taxon>
        <taxon>Pezizomycotina</taxon>
        <taxon>Dothideomycetes</taxon>
        <taxon>Pleosporomycetidae</taxon>
        <taxon>Pleosporales</taxon>
        <taxon>Delitschiaceae</taxon>
        <taxon>Delitschia</taxon>
    </lineage>
</organism>
<feature type="region of interest" description="Disordered" evidence="8">
    <location>
        <begin position="320"/>
        <end position="373"/>
    </location>
</feature>
<reference evidence="10" key="1">
    <citation type="journal article" date="2020" name="Stud. Mycol.">
        <title>101 Dothideomycetes genomes: a test case for predicting lifestyles and emergence of pathogens.</title>
        <authorList>
            <person name="Haridas S."/>
            <person name="Albert R."/>
            <person name="Binder M."/>
            <person name="Bloem J."/>
            <person name="Labutti K."/>
            <person name="Salamov A."/>
            <person name="Andreopoulos B."/>
            <person name="Baker S."/>
            <person name="Barry K."/>
            <person name="Bills G."/>
            <person name="Bluhm B."/>
            <person name="Cannon C."/>
            <person name="Castanera R."/>
            <person name="Culley D."/>
            <person name="Daum C."/>
            <person name="Ezra D."/>
            <person name="Gonzalez J."/>
            <person name="Henrissat B."/>
            <person name="Kuo A."/>
            <person name="Liang C."/>
            <person name="Lipzen A."/>
            <person name="Lutzoni F."/>
            <person name="Magnuson J."/>
            <person name="Mondo S."/>
            <person name="Nolan M."/>
            <person name="Ohm R."/>
            <person name="Pangilinan J."/>
            <person name="Park H.-J."/>
            <person name="Ramirez L."/>
            <person name="Alfaro M."/>
            <person name="Sun H."/>
            <person name="Tritt A."/>
            <person name="Yoshinaga Y."/>
            <person name="Zwiers L.-H."/>
            <person name="Turgeon B."/>
            <person name="Goodwin S."/>
            <person name="Spatafora J."/>
            <person name="Crous P."/>
            <person name="Grigoriev I."/>
        </authorList>
    </citation>
    <scope>NUCLEOTIDE SEQUENCE</scope>
    <source>
        <strain evidence="10">ATCC 74209</strain>
    </source>
</reference>
<feature type="compositionally biased region" description="Acidic residues" evidence="8">
    <location>
        <begin position="561"/>
        <end position="570"/>
    </location>
</feature>
<comment type="caution">
    <text evidence="10">The sequence shown here is derived from an EMBL/GenBank/DDBJ whole genome shotgun (WGS) entry which is preliminary data.</text>
</comment>
<feature type="region of interest" description="Disordered" evidence="8">
    <location>
        <begin position="132"/>
        <end position="179"/>
    </location>
</feature>
<feature type="compositionally biased region" description="Low complexity" evidence="8">
    <location>
        <begin position="139"/>
        <end position="161"/>
    </location>
</feature>
<evidence type="ECO:0000313" key="10">
    <source>
        <dbReference type="EMBL" id="KAF2196669.1"/>
    </source>
</evidence>
<feature type="compositionally biased region" description="Basic residues" evidence="8">
    <location>
        <begin position="69"/>
        <end position="79"/>
    </location>
</feature>
<keyword evidence="6" id="KW-0206">Cytoskeleton</keyword>
<dbReference type="PANTHER" id="PTHR13142:SF1">
    <property type="entry name" value="INNER CENTROMERE PROTEIN"/>
    <property type="match status" value="1"/>
</dbReference>
<dbReference type="OrthoDB" id="6123at2759"/>
<evidence type="ECO:0000256" key="5">
    <source>
        <dbReference type="ARBA" id="ARBA00022829"/>
    </source>
</evidence>